<dbReference type="Proteomes" id="UP001159363">
    <property type="component" value="Chromosome 8"/>
</dbReference>
<sequence length="229" mass="25621">MNFISISSPALNASGATVFCDPISDRLHRCHCPNPAAVAERLARSPPAKASRVQSPAGSPDFCTWESCRTMPLGFSRGSPVSPAPSLRRRSVSTSITFLGSQDLAREQEMPKYGTLRSTEHNRTPFINISPNTQDSILKIQDPKHKTPNSKLLTQDSRLKTQDSKFKTLDTILLNQDSWLKTLESRLKILDSIPILKTQNTRPKTQDRRLKTPDTRDKTLDSRLNNQDP</sequence>
<keyword evidence="3" id="KW-1185">Reference proteome</keyword>
<organism evidence="2 3">
    <name type="scientific">Dryococelus australis</name>
    <dbReference type="NCBI Taxonomy" id="614101"/>
    <lineage>
        <taxon>Eukaryota</taxon>
        <taxon>Metazoa</taxon>
        <taxon>Ecdysozoa</taxon>
        <taxon>Arthropoda</taxon>
        <taxon>Hexapoda</taxon>
        <taxon>Insecta</taxon>
        <taxon>Pterygota</taxon>
        <taxon>Neoptera</taxon>
        <taxon>Polyneoptera</taxon>
        <taxon>Phasmatodea</taxon>
        <taxon>Verophasmatodea</taxon>
        <taxon>Anareolatae</taxon>
        <taxon>Phasmatidae</taxon>
        <taxon>Eurycanthinae</taxon>
        <taxon>Dryococelus</taxon>
    </lineage>
</organism>
<dbReference type="EMBL" id="JARBHB010000009">
    <property type="protein sequence ID" value="KAJ8876198.1"/>
    <property type="molecule type" value="Genomic_DNA"/>
</dbReference>
<accession>A0ABQ9GW07</accession>
<comment type="caution">
    <text evidence="2">The sequence shown here is derived from an EMBL/GenBank/DDBJ whole genome shotgun (WGS) entry which is preliminary data.</text>
</comment>
<evidence type="ECO:0000313" key="3">
    <source>
        <dbReference type="Proteomes" id="UP001159363"/>
    </source>
</evidence>
<reference evidence="2 3" key="1">
    <citation type="submission" date="2023-02" db="EMBL/GenBank/DDBJ databases">
        <title>LHISI_Scaffold_Assembly.</title>
        <authorList>
            <person name="Stuart O.P."/>
            <person name="Cleave R."/>
            <person name="Magrath M.J.L."/>
            <person name="Mikheyev A.S."/>
        </authorList>
    </citation>
    <scope>NUCLEOTIDE SEQUENCE [LARGE SCALE GENOMIC DNA]</scope>
    <source>
        <strain evidence="2">Daus_M_001</strain>
        <tissue evidence="2">Leg muscle</tissue>
    </source>
</reference>
<evidence type="ECO:0000256" key="1">
    <source>
        <dbReference type="SAM" id="MobiDB-lite"/>
    </source>
</evidence>
<name>A0ABQ9GW07_9NEOP</name>
<evidence type="ECO:0000313" key="2">
    <source>
        <dbReference type="EMBL" id="KAJ8876198.1"/>
    </source>
</evidence>
<feature type="region of interest" description="Disordered" evidence="1">
    <location>
        <begin position="200"/>
        <end position="229"/>
    </location>
</feature>
<gene>
    <name evidence="2" type="ORF">PR048_024107</name>
</gene>
<proteinExistence type="predicted"/>
<feature type="compositionally biased region" description="Basic and acidic residues" evidence="1">
    <location>
        <begin position="204"/>
        <end position="221"/>
    </location>
</feature>
<protein>
    <submittedName>
        <fullName evidence="2">Uncharacterized protein</fullName>
    </submittedName>
</protein>